<dbReference type="EMBL" id="CAUYUJ010014147">
    <property type="protein sequence ID" value="CAK0837361.1"/>
    <property type="molecule type" value="Genomic_DNA"/>
</dbReference>
<accession>A0ABN9SYI4</accession>
<keyword evidence="1" id="KW-0472">Membrane</keyword>
<dbReference type="Proteomes" id="UP001189429">
    <property type="component" value="Unassembled WGS sequence"/>
</dbReference>
<protein>
    <submittedName>
        <fullName evidence="2">Uncharacterized protein</fullName>
    </submittedName>
</protein>
<comment type="caution">
    <text evidence="2">The sequence shown here is derived from an EMBL/GenBank/DDBJ whole genome shotgun (WGS) entry which is preliminary data.</text>
</comment>
<evidence type="ECO:0000256" key="1">
    <source>
        <dbReference type="SAM" id="Phobius"/>
    </source>
</evidence>
<reference evidence="2" key="1">
    <citation type="submission" date="2023-10" db="EMBL/GenBank/DDBJ databases">
        <authorList>
            <person name="Chen Y."/>
            <person name="Shah S."/>
            <person name="Dougan E. K."/>
            <person name="Thang M."/>
            <person name="Chan C."/>
        </authorList>
    </citation>
    <scope>NUCLEOTIDE SEQUENCE [LARGE SCALE GENOMIC DNA]</scope>
</reference>
<keyword evidence="1" id="KW-0812">Transmembrane</keyword>
<feature type="non-terminal residue" evidence="2">
    <location>
        <position position="1"/>
    </location>
</feature>
<proteinExistence type="predicted"/>
<keyword evidence="3" id="KW-1185">Reference proteome</keyword>
<name>A0ABN9SYI4_9DINO</name>
<organism evidence="2 3">
    <name type="scientific">Prorocentrum cordatum</name>
    <dbReference type="NCBI Taxonomy" id="2364126"/>
    <lineage>
        <taxon>Eukaryota</taxon>
        <taxon>Sar</taxon>
        <taxon>Alveolata</taxon>
        <taxon>Dinophyceae</taxon>
        <taxon>Prorocentrales</taxon>
        <taxon>Prorocentraceae</taxon>
        <taxon>Prorocentrum</taxon>
    </lineage>
</organism>
<feature type="non-terminal residue" evidence="2">
    <location>
        <position position="401"/>
    </location>
</feature>
<gene>
    <name evidence="2" type="ORF">PCOR1329_LOCUS33571</name>
</gene>
<feature type="transmembrane region" description="Helical" evidence="1">
    <location>
        <begin position="59"/>
        <end position="78"/>
    </location>
</feature>
<evidence type="ECO:0000313" key="2">
    <source>
        <dbReference type="EMBL" id="CAK0837361.1"/>
    </source>
</evidence>
<keyword evidence="1" id="KW-1133">Transmembrane helix</keyword>
<sequence length="401" mass="40142">ALAQVLAAECSRALNIAAVVWGLSRPAPPCPDCYCTPQLVCGPGEAAKEVVREECACSFPWVVLIVAAILAWSVGYLFGSQRRGLPVKPSERKCLPVALLEDIARDQEGDVTAVRFCAPGPRIWHERVILLLPPGALPVVSILTPDNDQCEKDLPAGGDILEFAFRNVPLPAALQGLRDAAANRLRLPLRAGFSMNTVGRPGFAGMAAAGAGVPGLAPVGAAGGVAGLAAALAGPEPAAPGGALAAGGGAGGAAAGLARGGRFVPLAALAIGAAAAIGPAGGGLVPPPAFAGAPAAGAVPALAPAGAAGHVALAGARAAAAAPAAHAAAAAAAALAFGAAPAPVAPRRPADVCVQPVALDTMRNRRRVFRDASLLMRKDAWPDWPIRDPRTVMWALRFIEQ</sequence>
<evidence type="ECO:0000313" key="3">
    <source>
        <dbReference type="Proteomes" id="UP001189429"/>
    </source>
</evidence>